<dbReference type="GO" id="GO:0005634">
    <property type="term" value="C:nucleus"/>
    <property type="evidence" value="ECO:0007669"/>
    <property type="project" value="UniProtKB-SubCell"/>
</dbReference>
<sequence length="112" mass="12625">MATEQNGATQSSDDWVRLISADGYKYFVKRKIVLVSPTLRSMLDASSNFAEAASNTCRVNERGAVLEKLLEYLSFKFLYENASLNEDIPDFQERIAPEIALELLTAADYYDS</sequence>
<proteinExistence type="inferred from homology"/>
<evidence type="ECO:0000313" key="6">
    <source>
        <dbReference type="Proteomes" id="UP001385951"/>
    </source>
</evidence>
<comment type="similarity">
    <text evidence="2">Belongs to the SKP1 family.</text>
</comment>
<dbReference type="GO" id="GO:0006511">
    <property type="term" value="P:ubiquitin-dependent protein catabolic process"/>
    <property type="evidence" value="ECO:0007669"/>
    <property type="project" value="InterPro"/>
</dbReference>
<protein>
    <recommendedName>
        <fullName evidence="3">Elongin-C</fullName>
    </recommendedName>
</protein>
<gene>
    <name evidence="5" type="ORF">QCA50_007320</name>
</gene>
<organism evidence="5 6">
    <name type="scientific">Cerrena zonata</name>
    <dbReference type="NCBI Taxonomy" id="2478898"/>
    <lineage>
        <taxon>Eukaryota</taxon>
        <taxon>Fungi</taxon>
        <taxon>Dikarya</taxon>
        <taxon>Basidiomycota</taxon>
        <taxon>Agaricomycotina</taxon>
        <taxon>Agaricomycetes</taxon>
        <taxon>Polyporales</taxon>
        <taxon>Cerrenaceae</taxon>
        <taxon>Cerrena</taxon>
    </lineage>
</organism>
<evidence type="ECO:0000256" key="4">
    <source>
        <dbReference type="ARBA" id="ARBA00023242"/>
    </source>
</evidence>
<evidence type="ECO:0000256" key="3">
    <source>
        <dbReference type="ARBA" id="ARBA00021347"/>
    </source>
</evidence>
<dbReference type="SUPFAM" id="SSF54695">
    <property type="entry name" value="POZ domain"/>
    <property type="match status" value="1"/>
</dbReference>
<dbReference type="CDD" id="cd18321">
    <property type="entry name" value="BTB_POZ_EloC"/>
    <property type="match status" value="1"/>
</dbReference>
<reference evidence="5 6" key="1">
    <citation type="submission" date="2022-09" db="EMBL/GenBank/DDBJ databases">
        <authorList>
            <person name="Palmer J.M."/>
        </authorList>
    </citation>
    <scope>NUCLEOTIDE SEQUENCE [LARGE SCALE GENOMIC DNA]</scope>
    <source>
        <strain evidence="5 6">DSM 7382</strain>
    </source>
</reference>
<evidence type="ECO:0000256" key="1">
    <source>
        <dbReference type="ARBA" id="ARBA00004123"/>
    </source>
</evidence>
<name>A0AAW0G795_9APHY</name>
<comment type="subcellular location">
    <subcellularLocation>
        <location evidence="1">Nucleus</location>
    </subcellularLocation>
</comment>
<keyword evidence="4" id="KW-0539">Nucleus</keyword>
<evidence type="ECO:0000313" key="5">
    <source>
        <dbReference type="EMBL" id="KAK7689528.1"/>
    </source>
</evidence>
<dbReference type="AlphaFoldDB" id="A0AAW0G795"/>
<dbReference type="InterPro" id="IPR001232">
    <property type="entry name" value="SKP1-like"/>
</dbReference>
<dbReference type="FunFam" id="3.30.710.10:FF:000035">
    <property type="entry name" value="Elongin C transcription elongation factor"/>
    <property type="match status" value="1"/>
</dbReference>
<keyword evidence="6" id="KW-1185">Reference proteome</keyword>
<dbReference type="Gene3D" id="3.30.710.10">
    <property type="entry name" value="Potassium Channel Kv1.1, Chain A"/>
    <property type="match status" value="1"/>
</dbReference>
<dbReference type="SMART" id="SM00512">
    <property type="entry name" value="Skp1"/>
    <property type="match status" value="1"/>
</dbReference>
<dbReference type="EMBL" id="JASBNA010000008">
    <property type="protein sequence ID" value="KAK7689528.1"/>
    <property type="molecule type" value="Genomic_DNA"/>
</dbReference>
<dbReference type="InterPro" id="IPR039948">
    <property type="entry name" value="ELC1"/>
</dbReference>
<dbReference type="InterPro" id="IPR011333">
    <property type="entry name" value="SKP1/BTB/POZ_sf"/>
</dbReference>
<dbReference type="Proteomes" id="UP001385951">
    <property type="component" value="Unassembled WGS sequence"/>
</dbReference>
<dbReference type="PANTHER" id="PTHR20648">
    <property type="entry name" value="ELONGIN-C"/>
    <property type="match status" value="1"/>
</dbReference>
<accession>A0AAW0G795</accession>
<comment type="caution">
    <text evidence="5">The sequence shown here is derived from an EMBL/GenBank/DDBJ whole genome shotgun (WGS) entry which is preliminary data.</text>
</comment>
<evidence type="ECO:0000256" key="2">
    <source>
        <dbReference type="ARBA" id="ARBA00009993"/>
    </source>
</evidence>